<dbReference type="Proteomes" id="UP000790377">
    <property type="component" value="Unassembled WGS sequence"/>
</dbReference>
<evidence type="ECO:0000313" key="1">
    <source>
        <dbReference type="EMBL" id="KAH7906093.1"/>
    </source>
</evidence>
<reference evidence="1" key="1">
    <citation type="journal article" date="2021" name="New Phytol.">
        <title>Evolutionary innovations through gain and loss of genes in the ectomycorrhizal Boletales.</title>
        <authorList>
            <person name="Wu G."/>
            <person name="Miyauchi S."/>
            <person name="Morin E."/>
            <person name="Kuo A."/>
            <person name="Drula E."/>
            <person name="Varga T."/>
            <person name="Kohler A."/>
            <person name="Feng B."/>
            <person name="Cao Y."/>
            <person name="Lipzen A."/>
            <person name="Daum C."/>
            <person name="Hundley H."/>
            <person name="Pangilinan J."/>
            <person name="Johnson J."/>
            <person name="Barry K."/>
            <person name="LaButti K."/>
            <person name="Ng V."/>
            <person name="Ahrendt S."/>
            <person name="Min B."/>
            <person name="Choi I.G."/>
            <person name="Park H."/>
            <person name="Plett J.M."/>
            <person name="Magnuson J."/>
            <person name="Spatafora J.W."/>
            <person name="Nagy L.G."/>
            <person name="Henrissat B."/>
            <person name="Grigoriev I.V."/>
            <person name="Yang Z.L."/>
            <person name="Xu J."/>
            <person name="Martin F.M."/>
        </authorList>
    </citation>
    <scope>NUCLEOTIDE SEQUENCE</scope>
    <source>
        <strain evidence="1">ATCC 28755</strain>
    </source>
</reference>
<comment type="caution">
    <text evidence="1">The sequence shown here is derived from an EMBL/GenBank/DDBJ whole genome shotgun (WGS) entry which is preliminary data.</text>
</comment>
<name>A0ACB7ZZH2_9AGAM</name>
<evidence type="ECO:0000313" key="2">
    <source>
        <dbReference type="Proteomes" id="UP000790377"/>
    </source>
</evidence>
<gene>
    <name evidence="1" type="ORF">BJ138DRAFT_1163475</name>
</gene>
<protein>
    <submittedName>
        <fullName evidence="1">Uncharacterized protein</fullName>
    </submittedName>
</protein>
<keyword evidence="2" id="KW-1185">Reference proteome</keyword>
<dbReference type="EMBL" id="MU268071">
    <property type="protein sequence ID" value="KAH7906093.1"/>
    <property type="molecule type" value="Genomic_DNA"/>
</dbReference>
<proteinExistence type="predicted"/>
<organism evidence="1 2">
    <name type="scientific">Hygrophoropsis aurantiaca</name>
    <dbReference type="NCBI Taxonomy" id="72124"/>
    <lineage>
        <taxon>Eukaryota</taxon>
        <taxon>Fungi</taxon>
        <taxon>Dikarya</taxon>
        <taxon>Basidiomycota</taxon>
        <taxon>Agaricomycotina</taxon>
        <taxon>Agaricomycetes</taxon>
        <taxon>Agaricomycetidae</taxon>
        <taxon>Boletales</taxon>
        <taxon>Coniophorineae</taxon>
        <taxon>Hygrophoropsidaceae</taxon>
        <taxon>Hygrophoropsis</taxon>
    </lineage>
</organism>
<accession>A0ACB7ZZH2</accession>
<sequence length="560" mass="61129">MSSNTTPPPPPHSGHNPRRESQSGASSHFSSSSRSGRSHAHPAVESAVTRLLVAIKQLLESLTLWSTVQMTETQVSDVYVRLVNDFNAAVAAFAAFNIDMSDLMSVPEDLREILETCLAEEATQDNLQIHLPKVRQIITNLLNGLRGKQSMYRQIVSEHQHRHRSGRSSHSRTDSRSSRSDSTSRREGEPKHLSQLSRSNALEDVRTADRESTRQAVRSSTRRQEVQVSQSTPHSVFEEPDDDGPKKGKNHVKGNAERAVNGNEEEEGDDIHGGRHKGDTPNPAEIIAAHTPDDADDPLPNSQGEPQSPSLDSILNLPATSEPCDPAPEYVRGQAATMDTVDPHEEQTRTSEPVTPVSQNIWDFEEESESEMGPSERKPSFGPPATSGSSALPPTLFVPCTPSVHVSPSINNSPVHPTNHIEENTMERPTIVSSPPDPATKTPETLDPAPTQSNMGISSKFWSRVLGLVGRRSATQQQSNVKRSSSVEMHTVAGGRGRVLIYGEPAAETEEETPLSYSVIPYTPQARAPSIDSQASGILDTSQSEEKLGLMYYICYCKCS</sequence>